<dbReference type="Proteomes" id="UP000252139">
    <property type="component" value="Unassembled WGS sequence"/>
</dbReference>
<sequence>MSQSTRPSRFIPQVRSASAAATPVASTSSPAAADTEELQRLRNEVELLRQQTIDAQRRFQQQLDQLAEQQAAPAPIRRKRAKLPGLSYHLREAYQLISSSKGISWDTTTSLYGSDVNIDIHNELLVAGKRYRSDSGQITSASQAQEEIKRIKECIRSQFESFQAKRRKLELSIEKQKEKERKARYGRRMAYKLKKRMVTINALTEAQTMELTRLNTLFKNLDEYYDAKKKPGMCKLRTREVVARVLDYQTMISLPAWGIVDNSSFE</sequence>
<feature type="region of interest" description="Disordered" evidence="1">
    <location>
        <begin position="1"/>
        <end position="35"/>
    </location>
</feature>
<name>A0A367IW29_RHIAZ</name>
<keyword evidence="3" id="KW-1185">Reference proteome</keyword>
<protein>
    <submittedName>
        <fullName evidence="2">Uncharacterized protein</fullName>
    </submittedName>
</protein>
<feature type="compositionally biased region" description="Low complexity" evidence="1">
    <location>
        <begin position="16"/>
        <end position="33"/>
    </location>
</feature>
<proteinExistence type="predicted"/>
<dbReference type="AlphaFoldDB" id="A0A367IW29"/>
<evidence type="ECO:0000313" key="2">
    <source>
        <dbReference type="EMBL" id="RCH81852.1"/>
    </source>
</evidence>
<accession>A0A367IW29</accession>
<reference evidence="2 3" key="1">
    <citation type="journal article" date="2018" name="G3 (Bethesda)">
        <title>Phylogenetic and Phylogenomic Definition of Rhizopus Species.</title>
        <authorList>
            <person name="Gryganskyi A.P."/>
            <person name="Golan J."/>
            <person name="Dolatabadi S."/>
            <person name="Mondo S."/>
            <person name="Robb S."/>
            <person name="Idnurm A."/>
            <person name="Muszewska A."/>
            <person name="Steczkiewicz K."/>
            <person name="Masonjones S."/>
            <person name="Liao H.L."/>
            <person name="Gajdeczka M.T."/>
            <person name="Anike F."/>
            <person name="Vuek A."/>
            <person name="Anishchenko I.M."/>
            <person name="Voigt K."/>
            <person name="de Hoog G.S."/>
            <person name="Smith M.E."/>
            <person name="Heitman J."/>
            <person name="Vilgalys R."/>
            <person name="Stajich J.E."/>
        </authorList>
    </citation>
    <scope>NUCLEOTIDE SEQUENCE [LARGE SCALE GENOMIC DNA]</scope>
    <source>
        <strain evidence="2 3">CBS 357.93</strain>
    </source>
</reference>
<dbReference type="EMBL" id="PJQL01003252">
    <property type="protein sequence ID" value="RCH81852.1"/>
    <property type="molecule type" value="Genomic_DNA"/>
</dbReference>
<organism evidence="2 3">
    <name type="scientific">Rhizopus azygosporus</name>
    <name type="common">Rhizopus microsporus var. azygosporus</name>
    <dbReference type="NCBI Taxonomy" id="86630"/>
    <lineage>
        <taxon>Eukaryota</taxon>
        <taxon>Fungi</taxon>
        <taxon>Fungi incertae sedis</taxon>
        <taxon>Mucoromycota</taxon>
        <taxon>Mucoromycotina</taxon>
        <taxon>Mucoromycetes</taxon>
        <taxon>Mucorales</taxon>
        <taxon>Mucorineae</taxon>
        <taxon>Rhizopodaceae</taxon>
        <taxon>Rhizopus</taxon>
    </lineage>
</organism>
<evidence type="ECO:0000313" key="3">
    <source>
        <dbReference type="Proteomes" id="UP000252139"/>
    </source>
</evidence>
<evidence type="ECO:0000256" key="1">
    <source>
        <dbReference type="SAM" id="MobiDB-lite"/>
    </source>
</evidence>
<gene>
    <name evidence="2" type="ORF">CU097_004882</name>
</gene>
<comment type="caution">
    <text evidence="2">The sequence shown here is derived from an EMBL/GenBank/DDBJ whole genome shotgun (WGS) entry which is preliminary data.</text>
</comment>